<comment type="similarity">
    <text evidence="11">Belongs to the dynactin subunit 4 family.</text>
</comment>
<evidence type="ECO:0000313" key="14">
    <source>
        <dbReference type="EMBL" id="KAA8898436.1"/>
    </source>
</evidence>
<evidence type="ECO:0000256" key="13">
    <source>
        <dbReference type="ARBA" id="ARBA00093507"/>
    </source>
</evidence>
<evidence type="ECO:0000256" key="2">
    <source>
        <dbReference type="ARBA" id="ARBA00004529"/>
    </source>
</evidence>
<sequence length="410" mass="46729">MKYPRIEVFCPCMEDPDNTSSNVPATIWDRNSCRGLEWLYFCDYCQSLRCPRCIQEEIICRYCPNCLFEVTSQTAKAEENACSRNCFDCPLCKASMRVISRERQNEDDAPTYELICNHCEWKSGDQNMVFTRHPSLVTQVAELEAPTKTRFKELQKYNHQNAVEQLTKENTSTFTKIIDKKKRTKMPLEIQTQELDSDNDEDDNTKKLIPVRRRLRTKRAKRCMGCRQMLVRPESKPTSIGFKVRQLAMNHLPSLAVTSHSTESYPSILTNGALYTFRLTVSNIITTPIKVTLATLPLDSENHPHKVTIISPTFDLGPAPELWDEASLVRGVPSSSIVRETNTTKKVFMEGDRESGTGGIYERGKNWVTVLMEIVPSASVPEVDIPLFVSYSAEDLNIGFWTMARLGQTN</sequence>
<evidence type="ECO:0000256" key="10">
    <source>
        <dbReference type="ARBA" id="ARBA00023212"/>
    </source>
</evidence>
<keyword evidence="9" id="KW-0175">Coiled coil</keyword>
<evidence type="ECO:0000256" key="9">
    <source>
        <dbReference type="ARBA" id="ARBA00023054"/>
    </source>
</evidence>
<dbReference type="PANTHER" id="PTHR13034:SF2">
    <property type="entry name" value="DYNACTIN SUBUNIT 4"/>
    <property type="match status" value="1"/>
</dbReference>
<comment type="subunit">
    <text evidence="13">Subunit of dynactin, a multiprotein complex part of a tripartite complex with dynein and a adapter, such as BICDL1, BICD2 or HOOK3. The dynactin complex is built around ACTR1A/ACTB filament and consists of an actin-related filament composed of a shoulder domain, a pointed end and a barbed end. Its length is defined by its flexible shoulder domain. The soulder is composed of 2 DCTN1 subunits, 4 DCTN2 and 2 DCTN3. The 4 DCNT2 (via N-terminus) bind the ACTR1A filament and act as molecular rulers to determine the length. The pointed end is important for binding dynein-dynactin cargo adapters. Consists of 4 subunits: ACTR10, DCNT4, DCTN5 and DCTN6. The barbed end is composed of a CAPZA1:CAPZB heterodimers, which binds ACTR1A/ACTB filament and dynactin and stabilizes dynactin. Interacts with ATP7B, but not ATP7A, in a copper-dependent manner. Interacts with ANK2; this interaction is required for localization at costameres. Interacts with N4BP2L1.</text>
</comment>
<keyword evidence="5" id="KW-1017">Isopeptide bond</keyword>
<keyword evidence="4" id="KW-0963">Cytoplasm</keyword>
<comment type="caution">
    <text evidence="14">The sequence shown here is derived from an EMBL/GenBank/DDBJ whole genome shotgun (WGS) entry which is preliminary data.</text>
</comment>
<evidence type="ECO:0000256" key="8">
    <source>
        <dbReference type="ARBA" id="ARBA00022990"/>
    </source>
</evidence>
<keyword evidence="8" id="KW-0007">Acetylation</keyword>
<dbReference type="AlphaFoldDB" id="A0A642UIQ0"/>
<dbReference type="GO" id="GO:0005869">
    <property type="term" value="C:dynactin complex"/>
    <property type="evidence" value="ECO:0007669"/>
    <property type="project" value="InterPro"/>
</dbReference>
<dbReference type="OrthoDB" id="283815at2759"/>
<organism evidence="14 15">
    <name type="scientific">Trichomonascus ciferrii</name>
    <dbReference type="NCBI Taxonomy" id="44093"/>
    <lineage>
        <taxon>Eukaryota</taxon>
        <taxon>Fungi</taxon>
        <taxon>Dikarya</taxon>
        <taxon>Ascomycota</taxon>
        <taxon>Saccharomycotina</taxon>
        <taxon>Dipodascomycetes</taxon>
        <taxon>Dipodascales</taxon>
        <taxon>Trichomonascaceae</taxon>
        <taxon>Trichomonascus</taxon>
        <taxon>Trichomonascus ciferrii complex</taxon>
    </lineage>
</organism>
<dbReference type="GO" id="GO:0001725">
    <property type="term" value="C:stress fiber"/>
    <property type="evidence" value="ECO:0007669"/>
    <property type="project" value="UniProtKB-SubCell"/>
</dbReference>
<keyword evidence="10" id="KW-0206">Cytoskeleton</keyword>
<dbReference type="InterPro" id="IPR008603">
    <property type="entry name" value="DCTN4"/>
</dbReference>
<evidence type="ECO:0000256" key="5">
    <source>
        <dbReference type="ARBA" id="ARBA00022499"/>
    </source>
</evidence>
<keyword evidence="15" id="KW-1185">Reference proteome</keyword>
<evidence type="ECO:0000256" key="11">
    <source>
        <dbReference type="ARBA" id="ARBA00034776"/>
    </source>
</evidence>
<dbReference type="EMBL" id="SWFS01000545">
    <property type="protein sequence ID" value="KAA8898436.1"/>
    <property type="molecule type" value="Genomic_DNA"/>
</dbReference>
<dbReference type="Pfam" id="PF05502">
    <property type="entry name" value="Dynactin_p62"/>
    <property type="match status" value="1"/>
</dbReference>
<evidence type="ECO:0000256" key="7">
    <source>
        <dbReference type="ARBA" id="ARBA00022843"/>
    </source>
</evidence>
<reference evidence="14" key="1">
    <citation type="journal article" date="2019" name="G3 (Bethesda)">
        <title>Genome Assemblies of Two Rare Opportunistic Yeast Pathogens: Diutina rugosa (syn. Candida rugosa) and Trichomonascus ciferrii (syn. Candida ciferrii).</title>
        <authorList>
            <person name="Mixao V."/>
            <person name="Saus E."/>
            <person name="Hansen A.P."/>
            <person name="Lass-Florl C."/>
            <person name="Gabaldon T."/>
        </authorList>
    </citation>
    <scope>NUCLEOTIDE SEQUENCE</scope>
    <source>
        <strain evidence="14">CBS 4856</strain>
    </source>
</reference>
<evidence type="ECO:0000256" key="12">
    <source>
        <dbReference type="ARBA" id="ARBA00034864"/>
    </source>
</evidence>
<comment type="subcellular location">
    <subcellularLocation>
        <location evidence="1">Cytoplasm</location>
        <location evidence="1">Cytoskeleton</location>
        <location evidence="1">Microtubule organizing center</location>
        <location evidence="1">Centrosome</location>
    </subcellularLocation>
    <subcellularLocation>
        <location evidence="2">Cytoplasm</location>
        <location evidence="2">Cytoskeleton</location>
        <location evidence="2">Stress fiber</location>
    </subcellularLocation>
    <subcellularLocation>
        <location evidence="3">Cytoplasm</location>
        <location evidence="3">Myofibril</location>
    </subcellularLocation>
</comment>
<dbReference type="Proteomes" id="UP000761534">
    <property type="component" value="Unassembled WGS sequence"/>
</dbReference>
<evidence type="ECO:0000256" key="1">
    <source>
        <dbReference type="ARBA" id="ARBA00004300"/>
    </source>
</evidence>
<evidence type="ECO:0000256" key="6">
    <source>
        <dbReference type="ARBA" id="ARBA00022553"/>
    </source>
</evidence>
<proteinExistence type="inferred from homology"/>
<accession>A0A642UIQ0</accession>
<protein>
    <recommendedName>
        <fullName evidence="12">Dynactin subunit 4</fullName>
    </recommendedName>
</protein>
<evidence type="ECO:0000256" key="4">
    <source>
        <dbReference type="ARBA" id="ARBA00022490"/>
    </source>
</evidence>
<dbReference type="VEuPathDB" id="FungiDB:TRICI_006565"/>
<evidence type="ECO:0000313" key="15">
    <source>
        <dbReference type="Proteomes" id="UP000761534"/>
    </source>
</evidence>
<dbReference type="PANTHER" id="PTHR13034">
    <property type="entry name" value="DYNACTIN P62 SUBUNIT"/>
    <property type="match status" value="1"/>
</dbReference>
<keyword evidence="6" id="KW-0597">Phosphoprotein</keyword>
<evidence type="ECO:0000256" key="3">
    <source>
        <dbReference type="ARBA" id="ARBA00004657"/>
    </source>
</evidence>
<name>A0A642UIQ0_9ASCO</name>
<keyword evidence="7" id="KW-0832">Ubl conjugation</keyword>
<gene>
    <name evidence="14" type="ORF">TRICI_006565</name>
</gene>